<evidence type="ECO:0000313" key="1">
    <source>
        <dbReference type="EMBL" id="GFJ95017.1"/>
    </source>
</evidence>
<reference evidence="1 2" key="2">
    <citation type="submission" date="2020-03" db="EMBL/GenBank/DDBJ databases">
        <authorList>
            <person name="Ichikawa N."/>
            <person name="Kimura A."/>
            <person name="Kitahashi Y."/>
            <person name="Uohara A."/>
        </authorList>
    </citation>
    <scope>NUCLEOTIDE SEQUENCE [LARGE SCALE GENOMIC DNA]</scope>
    <source>
        <strain evidence="1 2">NBRC 108638</strain>
    </source>
</reference>
<sequence length="44" mass="4554">MEQRISLVTPGVADPDGHVWEVAYNPGLPLGPDGAISIPDLGAQ</sequence>
<protein>
    <submittedName>
        <fullName evidence="1">Uncharacterized protein</fullName>
    </submittedName>
</protein>
<name>A0A6V8LLQ3_9ACTN</name>
<dbReference type="InterPro" id="IPR029068">
    <property type="entry name" value="Glyas_Bleomycin-R_OHBP_Dase"/>
</dbReference>
<dbReference type="AlphaFoldDB" id="A0A6V8LLQ3"/>
<reference evidence="1 2" key="1">
    <citation type="submission" date="2020-03" db="EMBL/GenBank/DDBJ databases">
        <title>Whole genome shotgun sequence of Phytohabitans rumicis NBRC 108638.</title>
        <authorList>
            <person name="Komaki H."/>
            <person name="Tamura T."/>
        </authorList>
    </citation>
    <scope>NUCLEOTIDE SEQUENCE [LARGE SCALE GENOMIC DNA]</scope>
    <source>
        <strain evidence="1 2">NBRC 108638</strain>
    </source>
</reference>
<gene>
    <name evidence="1" type="ORF">Prum_086590</name>
</gene>
<dbReference type="RefSeq" id="WP_281369099.1">
    <property type="nucleotide sequence ID" value="NZ_BAABJB010000022.1"/>
</dbReference>
<dbReference type="Gene3D" id="3.10.180.10">
    <property type="entry name" value="2,3-Dihydroxybiphenyl 1,2-Dioxygenase, domain 1"/>
    <property type="match status" value="1"/>
</dbReference>
<dbReference type="Proteomes" id="UP000482960">
    <property type="component" value="Unassembled WGS sequence"/>
</dbReference>
<comment type="caution">
    <text evidence="1">The sequence shown here is derived from an EMBL/GenBank/DDBJ whole genome shotgun (WGS) entry which is preliminary data.</text>
</comment>
<evidence type="ECO:0000313" key="2">
    <source>
        <dbReference type="Proteomes" id="UP000482960"/>
    </source>
</evidence>
<dbReference type="EMBL" id="BLPG01000001">
    <property type="protein sequence ID" value="GFJ95017.1"/>
    <property type="molecule type" value="Genomic_DNA"/>
</dbReference>
<proteinExistence type="predicted"/>
<accession>A0A6V8LLQ3</accession>
<organism evidence="1 2">
    <name type="scientific">Phytohabitans rumicis</name>
    <dbReference type="NCBI Taxonomy" id="1076125"/>
    <lineage>
        <taxon>Bacteria</taxon>
        <taxon>Bacillati</taxon>
        <taxon>Actinomycetota</taxon>
        <taxon>Actinomycetes</taxon>
        <taxon>Micromonosporales</taxon>
        <taxon>Micromonosporaceae</taxon>
    </lineage>
</organism>
<keyword evidence="2" id="KW-1185">Reference proteome</keyword>